<keyword evidence="2" id="KW-1185">Reference proteome</keyword>
<sequence length="276" mass="30340">MKDVGGLVTDYQAQTEIYRLSDREVRLHECRSACTMALSLPNVCVYPDSILKFHQAYDVRNHQTDLNVSQQLFDSYPAAVRARLGGLTREYKVLRGNELIELGVRNCNEERTMVAATTPRKTPPMRSHAEPQPAEQGSFFAGLMDKMRSAFGTGERTFPPGDRTVMARANAPKSMSSESLLPEPPLPPARPTEIASMLGAPTEHDAIEAAAPADIQTTDAQTTDAQTADAPLPPARPTRLTYSYTYRLASIALPKIITGAQRILPPGFRAYAPLER</sequence>
<dbReference type="RefSeq" id="WP_407340333.1">
    <property type="nucleotide sequence ID" value="NZ_CP136862.1"/>
</dbReference>
<dbReference type="Proteomes" id="UP001626536">
    <property type="component" value="Chromosome"/>
</dbReference>
<name>A0ABZ0HTZ5_9HYPH</name>
<gene>
    <name evidence="1" type="ORF">RZS28_05510</name>
</gene>
<proteinExistence type="predicted"/>
<evidence type="ECO:0000313" key="1">
    <source>
        <dbReference type="EMBL" id="WOJ90747.1"/>
    </source>
</evidence>
<organism evidence="1 2">
    <name type="scientific">Methylocapsa polymorpha</name>
    <dbReference type="NCBI Taxonomy" id="3080828"/>
    <lineage>
        <taxon>Bacteria</taxon>
        <taxon>Pseudomonadati</taxon>
        <taxon>Pseudomonadota</taxon>
        <taxon>Alphaproteobacteria</taxon>
        <taxon>Hyphomicrobiales</taxon>
        <taxon>Beijerinckiaceae</taxon>
        <taxon>Methylocapsa</taxon>
    </lineage>
</organism>
<evidence type="ECO:0000313" key="2">
    <source>
        <dbReference type="Proteomes" id="UP001626536"/>
    </source>
</evidence>
<dbReference type="EMBL" id="CP136862">
    <property type="protein sequence ID" value="WOJ90747.1"/>
    <property type="molecule type" value="Genomic_DNA"/>
</dbReference>
<accession>A0ABZ0HTZ5</accession>
<reference evidence="1 2" key="1">
    <citation type="submission" date="2023-10" db="EMBL/GenBank/DDBJ databases">
        <title>Novel methanotroph of the genus Methylocapsa from a subarctic wetland.</title>
        <authorList>
            <person name="Belova S.E."/>
            <person name="Oshkin I.Y."/>
            <person name="Miroshnikov K."/>
            <person name="Dedysh S.N."/>
        </authorList>
    </citation>
    <scope>NUCLEOTIDE SEQUENCE [LARGE SCALE GENOMIC DNA]</scope>
    <source>
        <strain evidence="1 2">RX1</strain>
    </source>
</reference>
<protein>
    <submittedName>
        <fullName evidence="1">Uncharacterized protein</fullName>
    </submittedName>
</protein>